<sequence>MAETACQKPAGPPSSPILCTPADFVPVWARSHVKYAQNLLELSDEPVEYDDDEDYNDNCFFFPEDCVYNPPPDLASNPDASVADETDSDSDSLLLQDDLNGADDTDDAMAPALPEIKMLDTTALSDLLSDNLSPPEITSILYVVFAFDLALIASMVVHFQVANITPRSIFASNGAVFAHASPLPQRRIRNLCATYGAAYKSYAVKAPNGNLTGVSASIHPSAFSSTPSIPLGNVGSIMFEMQDMVAVVTKIADKVLLAVVGPTRIVEEQPASRTTQQGGDLTGRARMIAGSAASDSERTVKAAGDSSFSTLTALENPKAEHVSSKLASSAPNPASSLSSLTSPTPPSDEQIEQAEIRQDEDIIHQALRAQWAIDRSHDLDRLAGLNLASSPHILLALESKSAALGKFLGNKLADLESPEDF</sequence>
<feature type="region of interest" description="Disordered" evidence="1">
    <location>
        <begin position="319"/>
        <end position="351"/>
    </location>
</feature>
<accession>A0A178ENG2</accession>
<keyword evidence="2" id="KW-0472">Membrane</keyword>
<dbReference type="AlphaFoldDB" id="A0A178ENG2"/>
<organism evidence="3 4">
    <name type="scientific">Trichophyton rubrum</name>
    <name type="common">Athlete's foot fungus</name>
    <name type="synonym">Epidermophyton rubrum</name>
    <dbReference type="NCBI Taxonomy" id="5551"/>
    <lineage>
        <taxon>Eukaryota</taxon>
        <taxon>Fungi</taxon>
        <taxon>Dikarya</taxon>
        <taxon>Ascomycota</taxon>
        <taxon>Pezizomycotina</taxon>
        <taxon>Eurotiomycetes</taxon>
        <taxon>Eurotiomycetidae</taxon>
        <taxon>Onygenales</taxon>
        <taxon>Arthrodermataceae</taxon>
        <taxon>Trichophyton</taxon>
    </lineage>
</organism>
<feature type="region of interest" description="Disordered" evidence="1">
    <location>
        <begin position="73"/>
        <end position="101"/>
    </location>
</feature>
<keyword evidence="2" id="KW-1133">Transmembrane helix</keyword>
<evidence type="ECO:0000313" key="4">
    <source>
        <dbReference type="Proteomes" id="UP000243015"/>
    </source>
</evidence>
<feature type="compositionally biased region" description="Low complexity" evidence="1">
    <location>
        <begin position="324"/>
        <end position="342"/>
    </location>
</feature>
<dbReference type="EMBL" id="LHPM01000019">
    <property type="protein sequence ID" value="OAL61662.1"/>
    <property type="molecule type" value="Genomic_DNA"/>
</dbReference>
<name>A0A178ENG2_TRIRU</name>
<comment type="caution">
    <text evidence="3">The sequence shown here is derived from an EMBL/GenBank/DDBJ whole genome shotgun (WGS) entry which is preliminary data.</text>
</comment>
<evidence type="ECO:0000256" key="1">
    <source>
        <dbReference type="SAM" id="MobiDB-lite"/>
    </source>
</evidence>
<keyword evidence="2" id="KW-0812">Transmembrane</keyword>
<dbReference type="Proteomes" id="UP000243015">
    <property type="component" value="Unassembled WGS sequence"/>
</dbReference>
<reference evidence="3 4" key="1">
    <citation type="submission" date="2016-05" db="EMBL/GenBank/DDBJ databases">
        <title>Genome sequencing of Trichophyton rubrum CMCC(F)T1i isolated from hair.</title>
        <authorList>
            <person name="Zhan P."/>
            <person name="Tao Y."/>
            <person name="Liu W."/>
        </authorList>
    </citation>
    <scope>NUCLEOTIDE SEQUENCE [LARGE SCALE GENOMIC DNA]</scope>
    <source>
        <strain evidence="4">CMCC(F)T1i</strain>
    </source>
</reference>
<dbReference type="VEuPathDB" id="FungiDB:TERG_02739"/>
<feature type="transmembrane region" description="Helical" evidence="2">
    <location>
        <begin position="140"/>
        <end position="159"/>
    </location>
</feature>
<evidence type="ECO:0000313" key="3">
    <source>
        <dbReference type="EMBL" id="OAL61662.1"/>
    </source>
</evidence>
<gene>
    <name evidence="3" type="ORF">A7C99_6229</name>
</gene>
<protein>
    <submittedName>
        <fullName evidence="3">Uncharacterized protein</fullName>
    </submittedName>
</protein>
<proteinExistence type="predicted"/>
<evidence type="ECO:0000256" key="2">
    <source>
        <dbReference type="SAM" id="Phobius"/>
    </source>
</evidence>